<dbReference type="AlphaFoldDB" id="A0A098S7S2"/>
<keyword evidence="5" id="KW-1185">Reference proteome</keyword>
<dbReference type="Proteomes" id="UP000029736">
    <property type="component" value="Unassembled WGS sequence"/>
</dbReference>
<dbReference type="GO" id="GO:0008897">
    <property type="term" value="F:holo-[acyl-carrier-protein] synthase activity"/>
    <property type="evidence" value="ECO:0007669"/>
    <property type="project" value="InterPro"/>
</dbReference>
<comment type="caution">
    <text evidence="4">The sequence shown here is derived from an EMBL/GenBank/DDBJ whole genome shotgun (WGS) entry which is preliminary data.</text>
</comment>
<dbReference type="OrthoDB" id="1190494at2"/>
<dbReference type="InterPro" id="IPR050559">
    <property type="entry name" value="P-Pant_transferase_sf"/>
</dbReference>
<accession>A0A098S7S2</accession>
<dbReference type="GO" id="GO:0000287">
    <property type="term" value="F:magnesium ion binding"/>
    <property type="evidence" value="ECO:0007669"/>
    <property type="project" value="InterPro"/>
</dbReference>
<dbReference type="GO" id="GO:0005829">
    <property type="term" value="C:cytosol"/>
    <property type="evidence" value="ECO:0007669"/>
    <property type="project" value="TreeGrafter"/>
</dbReference>
<evidence type="ECO:0000313" key="4">
    <source>
        <dbReference type="EMBL" id="KGE88145.1"/>
    </source>
</evidence>
<evidence type="ECO:0000256" key="1">
    <source>
        <dbReference type="ARBA" id="ARBA00010990"/>
    </source>
</evidence>
<dbReference type="SUPFAM" id="SSF56214">
    <property type="entry name" value="4'-phosphopantetheinyl transferase"/>
    <property type="match status" value="2"/>
</dbReference>
<name>A0A098S7S2_9BACT</name>
<dbReference type="EMBL" id="JPOS01000020">
    <property type="protein sequence ID" value="KGE88145.1"/>
    <property type="molecule type" value="Genomic_DNA"/>
</dbReference>
<dbReference type="InterPro" id="IPR008278">
    <property type="entry name" value="4-PPantetheinyl_Trfase_dom"/>
</dbReference>
<dbReference type="InterPro" id="IPR037143">
    <property type="entry name" value="4-PPantetheinyl_Trfase_dom_sf"/>
</dbReference>
<reference evidence="4 5" key="1">
    <citation type="journal article" date="2014" name="Int. J. Syst. Evol. Microbiol.">
        <title>Phaeodactylibacter xiamenensis gen. nov., sp. nov., a member of the family Saprospiraceae isolated from the marine alga Phaeodactylum tricornutum.</title>
        <authorList>
            <person name="Chen Z.Jr."/>
            <person name="Lei X."/>
            <person name="Lai Q."/>
            <person name="Li Y."/>
            <person name="Zhang B."/>
            <person name="Zhang J."/>
            <person name="Zhang H."/>
            <person name="Yang L."/>
            <person name="Zheng W."/>
            <person name="Tian Y."/>
            <person name="Yu Z."/>
            <person name="Xu H.Jr."/>
            <person name="Zheng T."/>
        </authorList>
    </citation>
    <scope>NUCLEOTIDE SEQUENCE [LARGE SCALE GENOMIC DNA]</scope>
    <source>
        <strain evidence="4 5">KD52</strain>
    </source>
</reference>
<dbReference type="PANTHER" id="PTHR12215">
    <property type="entry name" value="PHOSPHOPANTETHEINE TRANSFERASE"/>
    <property type="match status" value="1"/>
</dbReference>
<feature type="domain" description="4'-phosphopantetheinyl transferase" evidence="3">
    <location>
        <begin position="106"/>
        <end position="195"/>
    </location>
</feature>
<dbReference type="GO" id="GO:0019878">
    <property type="term" value="P:lysine biosynthetic process via aminoadipic acid"/>
    <property type="evidence" value="ECO:0007669"/>
    <property type="project" value="TreeGrafter"/>
</dbReference>
<sequence length="222" mass="25367">MPLSLHHAIEPVGEIGIWDIEEPEDWFLGRLDLRAPEAAQFKNLKGRRRLEWLAARQLVHQMSGRDKRALFQKDEHGKPYLEDSPFQISISHSHDKAAAIAAPEVVGIDIQHWVPKIERLAKRFLNASELDHLATDPEERLFQLHVLWGAKESLYKAYGRRQLDFCQHMAIGPIDGEGREGKVRGQVSKAAYQRQFSITYQSVGSYILVYAIAEPRTSHSKP</sequence>
<organism evidence="4 5">
    <name type="scientific">Phaeodactylibacter xiamenensis</name>
    <dbReference type="NCBI Taxonomy" id="1524460"/>
    <lineage>
        <taxon>Bacteria</taxon>
        <taxon>Pseudomonadati</taxon>
        <taxon>Bacteroidota</taxon>
        <taxon>Saprospiria</taxon>
        <taxon>Saprospirales</taxon>
        <taxon>Haliscomenobacteraceae</taxon>
        <taxon>Phaeodactylibacter</taxon>
    </lineage>
</organism>
<protein>
    <recommendedName>
        <fullName evidence="3">4'-phosphopantetheinyl transferase domain-containing protein</fullName>
    </recommendedName>
</protein>
<proteinExistence type="inferred from homology"/>
<gene>
    <name evidence="4" type="ORF">IX84_09965</name>
</gene>
<dbReference type="STRING" id="1524460.IX84_09965"/>
<dbReference type="RefSeq" id="WP_044219357.1">
    <property type="nucleotide sequence ID" value="NZ_JBKAGJ010000028.1"/>
</dbReference>
<evidence type="ECO:0000259" key="3">
    <source>
        <dbReference type="Pfam" id="PF01648"/>
    </source>
</evidence>
<evidence type="ECO:0000313" key="5">
    <source>
        <dbReference type="Proteomes" id="UP000029736"/>
    </source>
</evidence>
<dbReference type="Pfam" id="PF01648">
    <property type="entry name" value="ACPS"/>
    <property type="match status" value="1"/>
</dbReference>
<evidence type="ECO:0000256" key="2">
    <source>
        <dbReference type="ARBA" id="ARBA00022679"/>
    </source>
</evidence>
<keyword evidence="2" id="KW-0808">Transferase</keyword>
<dbReference type="PANTHER" id="PTHR12215:SF10">
    <property type="entry name" value="L-AMINOADIPATE-SEMIALDEHYDE DEHYDROGENASE-PHOSPHOPANTETHEINYL TRANSFERASE"/>
    <property type="match status" value="1"/>
</dbReference>
<dbReference type="Gene3D" id="3.90.470.20">
    <property type="entry name" value="4'-phosphopantetheinyl transferase domain"/>
    <property type="match status" value="2"/>
</dbReference>
<comment type="similarity">
    <text evidence="1">Belongs to the P-Pant transferase superfamily. Gsp/Sfp/HetI/AcpT family.</text>
</comment>